<dbReference type="SUPFAM" id="SSF52096">
    <property type="entry name" value="ClpP/crotonase"/>
    <property type="match status" value="1"/>
</dbReference>
<dbReference type="InterPro" id="IPR018376">
    <property type="entry name" value="Enoyl-CoA_hyd/isom_CS"/>
</dbReference>
<dbReference type="InterPro" id="IPR029045">
    <property type="entry name" value="ClpP/crotonase-like_dom_sf"/>
</dbReference>
<protein>
    <submittedName>
        <fullName evidence="3">Enoyl-CoA hydratase-related protein</fullName>
    </submittedName>
</protein>
<evidence type="ECO:0000313" key="3">
    <source>
        <dbReference type="EMBL" id="MEU8138276.1"/>
    </source>
</evidence>
<dbReference type="Pfam" id="PF00378">
    <property type="entry name" value="ECH_1"/>
    <property type="match status" value="1"/>
</dbReference>
<dbReference type="PANTHER" id="PTHR43802:SF1">
    <property type="entry name" value="IP11341P-RELATED"/>
    <property type="match status" value="1"/>
</dbReference>
<dbReference type="CDD" id="cd06558">
    <property type="entry name" value="crotonase-like"/>
    <property type="match status" value="1"/>
</dbReference>
<evidence type="ECO:0000313" key="4">
    <source>
        <dbReference type="Proteomes" id="UP001551482"/>
    </source>
</evidence>
<comment type="similarity">
    <text evidence="1 2">Belongs to the enoyl-CoA hydratase/isomerase family.</text>
</comment>
<evidence type="ECO:0000256" key="1">
    <source>
        <dbReference type="ARBA" id="ARBA00005254"/>
    </source>
</evidence>
<reference evidence="3 4" key="1">
    <citation type="submission" date="2024-06" db="EMBL/GenBank/DDBJ databases">
        <title>The Natural Products Discovery Center: Release of the First 8490 Sequenced Strains for Exploring Actinobacteria Biosynthetic Diversity.</title>
        <authorList>
            <person name="Kalkreuter E."/>
            <person name="Kautsar S.A."/>
            <person name="Yang D."/>
            <person name="Bader C.D."/>
            <person name="Teijaro C.N."/>
            <person name="Fluegel L."/>
            <person name="Davis C.M."/>
            <person name="Simpson J.R."/>
            <person name="Lauterbach L."/>
            <person name="Steele A.D."/>
            <person name="Gui C."/>
            <person name="Meng S."/>
            <person name="Li G."/>
            <person name="Viehrig K."/>
            <person name="Ye F."/>
            <person name="Su P."/>
            <person name="Kiefer A.F."/>
            <person name="Nichols A."/>
            <person name="Cepeda A.J."/>
            <person name="Yan W."/>
            <person name="Fan B."/>
            <person name="Jiang Y."/>
            <person name="Adhikari A."/>
            <person name="Zheng C.-J."/>
            <person name="Schuster L."/>
            <person name="Cowan T.M."/>
            <person name="Smanski M.J."/>
            <person name="Chevrette M.G."/>
            <person name="De Carvalho L.P.S."/>
            <person name="Shen B."/>
        </authorList>
    </citation>
    <scope>NUCLEOTIDE SEQUENCE [LARGE SCALE GENOMIC DNA]</scope>
    <source>
        <strain evidence="3 4">NPDC048946</strain>
    </source>
</reference>
<name>A0ABV3DRF1_9ACTN</name>
<accession>A0ABV3DRF1</accession>
<dbReference type="Gene3D" id="3.90.226.10">
    <property type="entry name" value="2-enoyl-CoA Hydratase, Chain A, domain 1"/>
    <property type="match status" value="1"/>
</dbReference>
<sequence>MSDPGDTGVESRELEYRVADHVATITLNRPHHKNAFTMEMVDAWATALRDAETDPEVRVVLVTGAGDAFCSGVDLGVFADRERTPLAEKNLLTNRIHQVAYAAEALTKPYIAAVNGVAVGAGMDMALMADIRIAASSARFSEGYIRVGLVPGDGGCWYLPRIVGTATALRLLWTGDFVAAEEALGMGLVTAVHADAEFAAAARAFADRLASQPPVAVQLIKRAVREGERHDLRTALDLISSHQAVVTSTQDSQEALAAFRAKRPGVYTGR</sequence>
<organism evidence="3 4">
    <name type="scientific">Streptodolium elevatio</name>
    <dbReference type="NCBI Taxonomy" id="3157996"/>
    <lineage>
        <taxon>Bacteria</taxon>
        <taxon>Bacillati</taxon>
        <taxon>Actinomycetota</taxon>
        <taxon>Actinomycetes</taxon>
        <taxon>Kitasatosporales</taxon>
        <taxon>Streptomycetaceae</taxon>
        <taxon>Streptodolium</taxon>
    </lineage>
</organism>
<dbReference type="PROSITE" id="PS00166">
    <property type="entry name" value="ENOYL_COA_HYDRATASE"/>
    <property type="match status" value="1"/>
</dbReference>
<dbReference type="Proteomes" id="UP001551482">
    <property type="component" value="Unassembled WGS sequence"/>
</dbReference>
<dbReference type="InterPro" id="IPR001753">
    <property type="entry name" value="Enoyl-CoA_hydra/iso"/>
</dbReference>
<evidence type="ECO:0000256" key="2">
    <source>
        <dbReference type="RuleBase" id="RU003707"/>
    </source>
</evidence>
<keyword evidence="4" id="KW-1185">Reference proteome</keyword>
<proteinExistence type="inferred from homology"/>
<gene>
    <name evidence="3" type="ORF">AB0C36_32825</name>
</gene>
<dbReference type="InterPro" id="IPR014748">
    <property type="entry name" value="Enoyl-CoA_hydra_C"/>
</dbReference>
<dbReference type="RefSeq" id="WP_358361397.1">
    <property type="nucleotide sequence ID" value="NZ_JBEZFP010000117.1"/>
</dbReference>
<dbReference type="PANTHER" id="PTHR43802">
    <property type="entry name" value="ENOYL-COA HYDRATASE"/>
    <property type="match status" value="1"/>
</dbReference>
<dbReference type="Gene3D" id="1.10.12.10">
    <property type="entry name" value="Lyase 2-enoyl-coa Hydratase, Chain A, domain 2"/>
    <property type="match status" value="1"/>
</dbReference>
<comment type="caution">
    <text evidence="3">The sequence shown here is derived from an EMBL/GenBank/DDBJ whole genome shotgun (WGS) entry which is preliminary data.</text>
</comment>
<dbReference type="EMBL" id="JBEZFP010000117">
    <property type="protein sequence ID" value="MEU8138276.1"/>
    <property type="molecule type" value="Genomic_DNA"/>
</dbReference>